<evidence type="ECO:0000313" key="1">
    <source>
        <dbReference type="EMBL" id="DAF50185.1"/>
    </source>
</evidence>
<accession>A0A8S5SGN4</accession>
<protein>
    <submittedName>
        <fullName evidence="1">EDC3, MRNA DECAPPING COMPLEX SUBUNIT BINDING PROTEIN-HYDROLASE COMPLEX</fullName>
    </submittedName>
</protein>
<name>A0A8S5SGN4_9CAUD</name>
<dbReference type="EMBL" id="BK032593">
    <property type="protein sequence ID" value="DAF50185.1"/>
    <property type="molecule type" value="Genomic_DNA"/>
</dbReference>
<reference evidence="1" key="1">
    <citation type="journal article" date="2021" name="Proc. Natl. Acad. Sci. U.S.A.">
        <title>A Catalog of Tens of Thousands of Viruses from Human Metagenomes Reveals Hidden Associations with Chronic Diseases.</title>
        <authorList>
            <person name="Tisza M.J."/>
            <person name="Buck C.B."/>
        </authorList>
    </citation>
    <scope>NUCLEOTIDE SEQUENCE</scope>
    <source>
        <strain evidence="1">Ct9zP9</strain>
    </source>
</reference>
<organism evidence="1">
    <name type="scientific">Siphoviridae sp. ct9zP9</name>
    <dbReference type="NCBI Taxonomy" id="2827795"/>
    <lineage>
        <taxon>Viruses</taxon>
        <taxon>Duplodnaviria</taxon>
        <taxon>Heunggongvirae</taxon>
        <taxon>Uroviricota</taxon>
        <taxon>Caudoviricetes</taxon>
    </lineage>
</organism>
<sequence>MELHKVFGRNVRVICEDGQTLTGRVEDYTSAPDNEPDPESITIRYCGALIELYAPEIKKIEVLA</sequence>
<proteinExistence type="predicted"/>